<dbReference type="OrthoDB" id="9804758at2"/>
<protein>
    <recommendedName>
        <fullName evidence="3">Molybdopterin guanine dinucleotide synthesis</fullName>
    </recommendedName>
</protein>
<name>A0A0P1G0N4_9RHOB</name>
<sequence>MSPFDRFVMVDWSGGNDTGPRPRKDAIWICASDGAPRYLRNRVQAEAALAEEIDSALIAGQRLLIGFDFPFAYPAGFAAALTGSNDPLGVWAWLAARIEDAPKANNRFDVAAELNTGNGPFWGNGLARDIPGLPRTKAGYSNPFPEKRACEARAKGSFTCWQLAGAGSVGSQVLMGLPVLERLRNRFAGQVAVWPFQPLDAPVAFVEIWPGLVNKAVRAACGPDDIRDAVQVRLVAKALAGLAPDRLAEMLAVDAPVEGWILGLGHEQELMACL</sequence>
<keyword evidence="2" id="KW-1185">Reference proteome</keyword>
<evidence type="ECO:0008006" key="3">
    <source>
        <dbReference type="Google" id="ProtNLM"/>
    </source>
</evidence>
<reference evidence="1 2" key="1">
    <citation type="submission" date="2015-09" db="EMBL/GenBank/DDBJ databases">
        <authorList>
            <consortium name="Swine Surveillance"/>
        </authorList>
    </citation>
    <scope>NUCLEOTIDE SEQUENCE [LARGE SCALE GENOMIC DNA]</scope>
    <source>
        <strain evidence="1 2">CECT 7648</strain>
    </source>
</reference>
<accession>A0A0P1G0N4</accession>
<dbReference type="Proteomes" id="UP000054935">
    <property type="component" value="Unassembled WGS sequence"/>
</dbReference>
<dbReference type="EMBL" id="CYSE01000001">
    <property type="protein sequence ID" value="CUH75100.1"/>
    <property type="molecule type" value="Genomic_DNA"/>
</dbReference>
<dbReference type="RefSeq" id="WP_058245832.1">
    <property type="nucleotide sequence ID" value="NZ_CYSE01000001.1"/>
</dbReference>
<evidence type="ECO:0000313" key="1">
    <source>
        <dbReference type="EMBL" id="CUH75100.1"/>
    </source>
</evidence>
<organism evidence="1 2">
    <name type="scientific">Tropicibacter naphthalenivorans</name>
    <dbReference type="NCBI Taxonomy" id="441103"/>
    <lineage>
        <taxon>Bacteria</taxon>
        <taxon>Pseudomonadati</taxon>
        <taxon>Pseudomonadota</taxon>
        <taxon>Alphaproteobacteria</taxon>
        <taxon>Rhodobacterales</taxon>
        <taxon>Roseobacteraceae</taxon>
        <taxon>Tropicibacter</taxon>
    </lineage>
</organism>
<gene>
    <name evidence="1" type="ORF">TRN7648_00259</name>
</gene>
<proteinExistence type="predicted"/>
<dbReference type="STRING" id="441103.TRN7648_00259"/>
<dbReference type="AlphaFoldDB" id="A0A0P1G0N4"/>
<evidence type="ECO:0000313" key="2">
    <source>
        <dbReference type="Proteomes" id="UP000054935"/>
    </source>
</evidence>